<accession>A0ABQ3ALG7</accession>
<proteinExistence type="predicted"/>
<gene>
    <name evidence="6" type="ORF">GCM10010326_60860</name>
</gene>
<evidence type="ECO:0000313" key="6">
    <source>
        <dbReference type="EMBL" id="GGY58056.1"/>
    </source>
</evidence>
<dbReference type="RefSeq" id="WP_190028776.1">
    <property type="nucleotide sequence ID" value="NZ_BMUU01000013.1"/>
</dbReference>
<dbReference type="InterPro" id="IPR011761">
    <property type="entry name" value="ATP-grasp"/>
</dbReference>
<evidence type="ECO:0000256" key="2">
    <source>
        <dbReference type="ARBA" id="ARBA00022741"/>
    </source>
</evidence>
<sequence length="420" mass="44576">MILVLISPRQAGLPFAQWLPEEAGRLVAVTASGVPVGPGFADVVTVDDYTDDDAVLAAAREAGRRHRPRAVLALAEADVERAALLRHEWGLPGLDTTAAAAYRDKVLMKRYARTAGIPVPAFAPVDDVRGITDFMAAHPGRVVVKPRGGSGSTGVHVLDAPGRADDLAGQVAGGSYEVEEFIEGALHHVDVFRVAGEPVAAVASRYTGAGCLTHWADAPLGSRNLDPVDPLHERLVAETWRLIDALPSPDTVCAHAEFFVTEEGRIVLCEVAARIGGGPIPAMLRHVLGTDPRELWARVECGLPVALDTVREHARTAPRAAFCGIPPRHGRVLRLPQVPPGVKDFVLSTRVGDDWSGERYRLRKSGDFLATWVVTDPDPAALDGRLDATAQLVGEGFGWEDVDEPVPVAAGSGAADGGVR</sequence>
<dbReference type="GeneID" id="96293990"/>
<dbReference type="PANTHER" id="PTHR43585">
    <property type="entry name" value="FUMIPYRROLE BIOSYNTHESIS PROTEIN C"/>
    <property type="match status" value="1"/>
</dbReference>
<keyword evidence="2 4" id="KW-0547">Nucleotide-binding</keyword>
<dbReference type="InterPro" id="IPR052032">
    <property type="entry name" value="ATP-dep_AA_Ligase"/>
</dbReference>
<evidence type="ECO:0000256" key="1">
    <source>
        <dbReference type="ARBA" id="ARBA00022598"/>
    </source>
</evidence>
<name>A0ABQ3ALG7_9ACTN</name>
<protein>
    <recommendedName>
        <fullName evidence="5">ATP-grasp domain-containing protein</fullName>
    </recommendedName>
</protein>
<organism evidence="6 7">
    <name type="scientific">Streptomyces xanthochromogenes</name>
    <dbReference type="NCBI Taxonomy" id="67384"/>
    <lineage>
        <taxon>Bacteria</taxon>
        <taxon>Bacillati</taxon>
        <taxon>Actinomycetota</taxon>
        <taxon>Actinomycetes</taxon>
        <taxon>Kitasatosporales</taxon>
        <taxon>Streptomycetaceae</taxon>
        <taxon>Streptomyces</taxon>
    </lineage>
</organism>
<dbReference type="EMBL" id="BMUU01000013">
    <property type="protein sequence ID" value="GGY58056.1"/>
    <property type="molecule type" value="Genomic_DNA"/>
</dbReference>
<evidence type="ECO:0000256" key="3">
    <source>
        <dbReference type="ARBA" id="ARBA00022840"/>
    </source>
</evidence>
<dbReference type="PANTHER" id="PTHR43585:SF2">
    <property type="entry name" value="ATP-GRASP ENZYME FSQD"/>
    <property type="match status" value="1"/>
</dbReference>
<feature type="domain" description="ATP-grasp" evidence="5">
    <location>
        <begin position="109"/>
        <end position="301"/>
    </location>
</feature>
<dbReference type="Proteomes" id="UP000600946">
    <property type="component" value="Unassembled WGS sequence"/>
</dbReference>
<dbReference type="Gene3D" id="3.40.50.20">
    <property type="match status" value="1"/>
</dbReference>
<dbReference type="SUPFAM" id="SSF56059">
    <property type="entry name" value="Glutathione synthetase ATP-binding domain-like"/>
    <property type="match status" value="1"/>
</dbReference>
<keyword evidence="1" id="KW-0436">Ligase</keyword>
<evidence type="ECO:0000259" key="5">
    <source>
        <dbReference type="PROSITE" id="PS50975"/>
    </source>
</evidence>
<keyword evidence="3 4" id="KW-0067">ATP-binding</keyword>
<comment type="caution">
    <text evidence="6">The sequence shown here is derived from an EMBL/GenBank/DDBJ whole genome shotgun (WGS) entry which is preliminary data.</text>
</comment>
<dbReference type="Gene3D" id="3.30.470.20">
    <property type="entry name" value="ATP-grasp fold, B domain"/>
    <property type="match status" value="1"/>
</dbReference>
<evidence type="ECO:0000256" key="4">
    <source>
        <dbReference type="PROSITE-ProRule" id="PRU00409"/>
    </source>
</evidence>
<keyword evidence="7" id="KW-1185">Reference proteome</keyword>
<evidence type="ECO:0000313" key="7">
    <source>
        <dbReference type="Proteomes" id="UP000600946"/>
    </source>
</evidence>
<dbReference type="PROSITE" id="PS50975">
    <property type="entry name" value="ATP_GRASP"/>
    <property type="match status" value="1"/>
</dbReference>
<reference evidence="7" key="1">
    <citation type="journal article" date="2019" name="Int. J. Syst. Evol. Microbiol.">
        <title>The Global Catalogue of Microorganisms (GCM) 10K type strain sequencing project: providing services to taxonomists for standard genome sequencing and annotation.</title>
        <authorList>
            <consortium name="The Broad Institute Genomics Platform"/>
            <consortium name="The Broad Institute Genome Sequencing Center for Infectious Disease"/>
            <person name="Wu L."/>
            <person name="Ma J."/>
        </authorList>
    </citation>
    <scope>NUCLEOTIDE SEQUENCE [LARGE SCALE GENOMIC DNA]</scope>
    <source>
        <strain evidence="7">JCM 4594</strain>
    </source>
</reference>